<name>A0A5C1EAF5_9RHOO</name>
<dbReference type="AlphaFoldDB" id="A0A5C1EAF5"/>
<accession>A0A5C1EAF5</accession>
<dbReference type="GO" id="GO:0015297">
    <property type="term" value="F:antiporter activity"/>
    <property type="evidence" value="ECO:0007669"/>
    <property type="project" value="TreeGrafter"/>
</dbReference>
<keyword evidence="2" id="KW-0813">Transport</keyword>
<dbReference type="GO" id="GO:0015220">
    <property type="term" value="F:choline transmembrane transporter activity"/>
    <property type="evidence" value="ECO:0007669"/>
    <property type="project" value="TreeGrafter"/>
</dbReference>
<dbReference type="InterPro" id="IPR000390">
    <property type="entry name" value="Small_drug/metabolite_transptr"/>
</dbReference>
<dbReference type="Gene3D" id="1.10.3730.20">
    <property type="match status" value="1"/>
</dbReference>
<evidence type="ECO:0000256" key="3">
    <source>
        <dbReference type="ARBA" id="ARBA00022475"/>
    </source>
</evidence>
<dbReference type="FunFam" id="1.10.3730.20:FF:000001">
    <property type="entry name" value="Quaternary ammonium compound resistance transporter SugE"/>
    <property type="match status" value="1"/>
</dbReference>
<dbReference type="GO" id="GO:1990961">
    <property type="term" value="P:xenobiotic detoxification by transmembrane export across the plasma membrane"/>
    <property type="evidence" value="ECO:0007669"/>
    <property type="project" value="UniProtKB-ARBA"/>
</dbReference>
<comment type="similarity">
    <text evidence="7 8">Belongs to the drug/metabolite transporter (DMT) superfamily. Small multidrug resistance (SMR) (TC 2.A.7.1) family.</text>
</comment>
<keyword evidence="6 9" id="KW-0472">Membrane</keyword>
<dbReference type="GO" id="GO:0005886">
    <property type="term" value="C:plasma membrane"/>
    <property type="evidence" value="ECO:0007669"/>
    <property type="project" value="UniProtKB-SubCell"/>
</dbReference>
<proteinExistence type="inferred from homology"/>
<sequence>MHYLYLALAIVSEVIATSLMPLTQGFTRLWPSLAVAVGYGVAFYCLSLTLKILPIGVIYAIWSGAGIALIAVVGTVFFKQSLDTPALIGIGLIVAGVLVLNLFSKTLPH</sequence>
<evidence type="ECO:0000256" key="1">
    <source>
        <dbReference type="ARBA" id="ARBA00004651"/>
    </source>
</evidence>
<dbReference type="PANTHER" id="PTHR30561">
    <property type="entry name" value="SMR FAMILY PROTON-DEPENDENT DRUG EFFLUX TRANSPORTER SUGE"/>
    <property type="match status" value="1"/>
</dbReference>
<keyword evidence="5 9" id="KW-1133">Transmembrane helix</keyword>
<organism evidence="10 11">
    <name type="scientific">Oryzomicrobium terrae</name>
    <dbReference type="NCBI Taxonomy" id="1735038"/>
    <lineage>
        <taxon>Bacteria</taxon>
        <taxon>Pseudomonadati</taxon>
        <taxon>Pseudomonadota</taxon>
        <taxon>Betaproteobacteria</taxon>
        <taxon>Rhodocyclales</taxon>
        <taxon>Rhodocyclaceae</taxon>
        <taxon>Oryzomicrobium</taxon>
    </lineage>
</organism>
<evidence type="ECO:0000256" key="9">
    <source>
        <dbReference type="SAM" id="Phobius"/>
    </source>
</evidence>
<evidence type="ECO:0000256" key="2">
    <source>
        <dbReference type="ARBA" id="ARBA00022448"/>
    </source>
</evidence>
<dbReference type="KEGG" id="otr:OTERR_17820"/>
<dbReference type="SUPFAM" id="SSF103481">
    <property type="entry name" value="Multidrug resistance efflux transporter EmrE"/>
    <property type="match status" value="1"/>
</dbReference>
<keyword evidence="3" id="KW-1003">Cell membrane</keyword>
<dbReference type="RefSeq" id="WP_149425557.1">
    <property type="nucleotide sequence ID" value="NZ_CP022579.1"/>
</dbReference>
<keyword evidence="4 8" id="KW-0812">Transmembrane</keyword>
<evidence type="ECO:0000256" key="4">
    <source>
        <dbReference type="ARBA" id="ARBA00022692"/>
    </source>
</evidence>
<dbReference type="Proteomes" id="UP000323671">
    <property type="component" value="Chromosome"/>
</dbReference>
<dbReference type="InterPro" id="IPR045324">
    <property type="entry name" value="Small_multidrug_res"/>
</dbReference>
<evidence type="ECO:0000256" key="5">
    <source>
        <dbReference type="ARBA" id="ARBA00022989"/>
    </source>
</evidence>
<evidence type="ECO:0000313" key="11">
    <source>
        <dbReference type="Proteomes" id="UP000323671"/>
    </source>
</evidence>
<evidence type="ECO:0000256" key="8">
    <source>
        <dbReference type="RuleBase" id="RU003942"/>
    </source>
</evidence>
<reference evidence="10 11" key="1">
    <citation type="submission" date="2017-07" db="EMBL/GenBank/DDBJ databases">
        <title>Complete genome sequence of Oryzomicrobium terrae TPP412.</title>
        <authorList>
            <person name="Chiu L.-W."/>
            <person name="Lo K.-J."/>
            <person name="Tsai Y.-M."/>
            <person name="Lin S.-S."/>
            <person name="Kuo C.-H."/>
            <person name="Liu C.-T."/>
        </authorList>
    </citation>
    <scope>NUCLEOTIDE SEQUENCE [LARGE SCALE GENOMIC DNA]</scope>
    <source>
        <strain evidence="10 11">TPP412</strain>
    </source>
</reference>
<dbReference type="Pfam" id="PF00893">
    <property type="entry name" value="Multi_Drug_Res"/>
    <property type="match status" value="1"/>
</dbReference>
<dbReference type="PANTHER" id="PTHR30561:SF1">
    <property type="entry name" value="MULTIDRUG TRANSPORTER EMRE"/>
    <property type="match status" value="1"/>
</dbReference>
<dbReference type="GO" id="GO:0015199">
    <property type="term" value="F:amino-acid betaine transmembrane transporter activity"/>
    <property type="evidence" value="ECO:0007669"/>
    <property type="project" value="TreeGrafter"/>
</dbReference>
<dbReference type="InterPro" id="IPR037185">
    <property type="entry name" value="EmrE-like"/>
</dbReference>
<comment type="subcellular location">
    <subcellularLocation>
        <location evidence="1 8">Cell membrane</location>
        <topology evidence="1 8">Multi-pass membrane protein</topology>
    </subcellularLocation>
</comment>
<protein>
    <submittedName>
        <fullName evidence="10">Small multidrug resistance pump</fullName>
    </submittedName>
</protein>
<keyword evidence="11" id="KW-1185">Reference proteome</keyword>
<feature type="transmembrane region" description="Helical" evidence="9">
    <location>
        <begin position="57"/>
        <end position="78"/>
    </location>
</feature>
<evidence type="ECO:0000256" key="7">
    <source>
        <dbReference type="ARBA" id="ARBA00038032"/>
    </source>
</evidence>
<gene>
    <name evidence="10" type="primary">emrE</name>
    <name evidence="10" type="ORF">OTERR_17820</name>
</gene>
<dbReference type="GO" id="GO:0031460">
    <property type="term" value="P:glycine betaine transport"/>
    <property type="evidence" value="ECO:0007669"/>
    <property type="project" value="TreeGrafter"/>
</dbReference>
<feature type="transmembrane region" description="Helical" evidence="9">
    <location>
        <begin position="32"/>
        <end position="50"/>
    </location>
</feature>
<evidence type="ECO:0000256" key="6">
    <source>
        <dbReference type="ARBA" id="ARBA00023136"/>
    </source>
</evidence>
<evidence type="ECO:0000313" key="10">
    <source>
        <dbReference type="EMBL" id="QEL65258.1"/>
    </source>
</evidence>
<dbReference type="EMBL" id="CP022579">
    <property type="protein sequence ID" value="QEL65258.1"/>
    <property type="molecule type" value="Genomic_DNA"/>
</dbReference>
<feature type="transmembrane region" description="Helical" evidence="9">
    <location>
        <begin position="84"/>
        <end position="103"/>
    </location>
</feature>